<proteinExistence type="predicted"/>
<evidence type="ECO:0000313" key="2">
    <source>
        <dbReference type="Proteomes" id="UP000015523"/>
    </source>
</evidence>
<accession>T0K852</accession>
<protein>
    <submittedName>
        <fullName evidence="1">Uncharacterized protein</fullName>
    </submittedName>
</protein>
<gene>
    <name evidence="1" type="ORF">M529_07315</name>
</gene>
<sequence>MPLFIAARRSAHRPPVKQGSCGVVGGQGAGCVGGVPILGAVTMLGKLATILADPDTEIAAPPPLPDRFRGTGGD</sequence>
<dbReference type="AlphaFoldDB" id="T0K852"/>
<keyword evidence="2" id="KW-1185">Reference proteome</keyword>
<evidence type="ECO:0000313" key="1">
    <source>
        <dbReference type="EMBL" id="EQB32839.1"/>
    </source>
</evidence>
<comment type="caution">
    <text evidence="1">The sequence shown here is derived from an EMBL/GenBank/DDBJ whole genome shotgun (WGS) entry which is preliminary data.</text>
</comment>
<organism evidence="1 2">
    <name type="scientific">Sphingobium ummariense RL-3</name>
    <dbReference type="NCBI Taxonomy" id="1346791"/>
    <lineage>
        <taxon>Bacteria</taxon>
        <taxon>Pseudomonadati</taxon>
        <taxon>Pseudomonadota</taxon>
        <taxon>Alphaproteobacteria</taxon>
        <taxon>Sphingomonadales</taxon>
        <taxon>Sphingomonadaceae</taxon>
        <taxon>Sphingobium</taxon>
    </lineage>
</organism>
<dbReference type="PATRIC" id="fig|1346791.3.peg.1400"/>
<name>T0K852_9SPHN</name>
<dbReference type="Proteomes" id="UP000015523">
    <property type="component" value="Unassembled WGS sequence"/>
</dbReference>
<reference evidence="1 2" key="1">
    <citation type="journal article" date="2013" name="Genome Announc.">
        <title>Draft Genome Sequence of Sphingobium ummariense Strain RL-3, a Hexachlorocyclohexane-Degrading Bacterium.</title>
        <authorList>
            <person name="Kohli P."/>
            <person name="Dua A."/>
            <person name="Sangwan N."/>
            <person name="Oldach P."/>
            <person name="Khurana J.P."/>
            <person name="Lal R."/>
        </authorList>
    </citation>
    <scope>NUCLEOTIDE SEQUENCE [LARGE SCALE GENOMIC DNA]</scope>
    <source>
        <strain evidence="1 2">RL-3</strain>
    </source>
</reference>
<dbReference type="EMBL" id="AUWY01000057">
    <property type="protein sequence ID" value="EQB32839.1"/>
    <property type="molecule type" value="Genomic_DNA"/>
</dbReference>